<evidence type="ECO:0000313" key="5">
    <source>
        <dbReference type="Proteomes" id="UP001278738"/>
    </source>
</evidence>
<reference evidence="3 5" key="1">
    <citation type="submission" date="2023-11" db="EMBL/GenBank/DDBJ databases">
        <title>Unpublished Manusciprt.</title>
        <authorList>
            <person name="Saticioglu I.B."/>
            <person name="Ay H."/>
            <person name="Ajmi N."/>
            <person name="Altun S."/>
            <person name="Duman M."/>
        </authorList>
    </citation>
    <scope>NUCLEOTIDE SEQUENCE</scope>
    <source>
        <strain evidence="2 5">Fl-33</strain>
        <strain evidence="3">Fl-77</strain>
    </source>
</reference>
<keyword evidence="5" id="KW-1185">Reference proteome</keyword>
<name>A0AAJ2VYJ2_9FLAO</name>
<dbReference type="Proteomes" id="UP001270053">
    <property type="component" value="Unassembled WGS sequence"/>
</dbReference>
<keyword evidence="1" id="KW-0175">Coiled coil</keyword>
<proteinExistence type="predicted"/>
<sequence>MASRSETGHIKNAANFREIISFCKGYGAIYNPAKGNLKIVELQLLHQNSIDKLNELTIAKTAFDYATNERRNLFENLKPLFTKIINAFAVSGADPLAISDAKAINKKLQGIRAKAPQTSDPQSATGTTVTQISTSQLSYDRQIDHLENLIQVLVQNKMYNPNENELKVTSLQAKLAELKAKNNQLINSYTKYSNAMLRRDQTMYDPQNGIKQMAKEVKLYVKSLFGATSPQFKQISSLGFTSPR</sequence>
<dbReference type="RefSeq" id="WP_229974064.1">
    <property type="nucleotide sequence ID" value="NZ_CP087133.1"/>
</dbReference>
<protein>
    <submittedName>
        <fullName evidence="3">Uncharacterized protein</fullName>
    </submittedName>
</protein>
<gene>
    <name evidence="2" type="ORF">SGQ18_11790</name>
    <name evidence="3" type="ORF">SGQ44_11045</name>
</gene>
<evidence type="ECO:0000313" key="3">
    <source>
        <dbReference type="EMBL" id="MDX6186299.1"/>
    </source>
</evidence>
<feature type="coiled-coil region" evidence="1">
    <location>
        <begin position="168"/>
        <end position="195"/>
    </location>
</feature>
<dbReference type="Proteomes" id="UP001278738">
    <property type="component" value="Unassembled WGS sequence"/>
</dbReference>
<accession>A0AAJ2VYJ2</accession>
<comment type="caution">
    <text evidence="3">The sequence shown here is derived from an EMBL/GenBank/DDBJ whole genome shotgun (WGS) entry which is preliminary data.</text>
</comment>
<dbReference type="EMBL" id="JAWXVH010000005">
    <property type="protein sequence ID" value="MDX6186299.1"/>
    <property type="molecule type" value="Genomic_DNA"/>
</dbReference>
<evidence type="ECO:0000313" key="4">
    <source>
        <dbReference type="Proteomes" id="UP001270053"/>
    </source>
</evidence>
<organism evidence="3 4">
    <name type="scientific">Flavobacterium flavipigmentatum</name>
    <dbReference type="NCBI Taxonomy" id="2893884"/>
    <lineage>
        <taxon>Bacteria</taxon>
        <taxon>Pseudomonadati</taxon>
        <taxon>Bacteroidota</taxon>
        <taxon>Flavobacteriia</taxon>
        <taxon>Flavobacteriales</taxon>
        <taxon>Flavobacteriaceae</taxon>
        <taxon>Flavobacterium</taxon>
    </lineage>
</organism>
<evidence type="ECO:0000256" key="1">
    <source>
        <dbReference type="SAM" id="Coils"/>
    </source>
</evidence>
<dbReference type="AlphaFoldDB" id="A0AAJ2VYJ2"/>
<dbReference type="EMBL" id="JAWXVG010000005">
    <property type="protein sequence ID" value="MDX6182846.1"/>
    <property type="molecule type" value="Genomic_DNA"/>
</dbReference>
<evidence type="ECO:0000313" key="2">
    <source>
        <dbReference type="EMBL" id="MDX6182846.1"/>
    </source>
</evidence>